<evidence type="ECO:0000259" key="13">
    <source>
        <dbReference type="Pfam" id="PF07730"/>
    </source>
</evidence>
<feature type="region of interest" description="Disordered" evidence="10">
    <location>
        <begin position="1"/>
        <end position="27"/>
    </location>
</feature>
<evidence type="ECO:0000256" key="1">
    <source>
        <dbReference type="ARBA" id="ARBA00000085"/>
    </source>
</evidence>
<dbReference type="InterPro" id="IPR036890">
    <property type="entry name" value="HATPase_C_sf"/>
</dbReference>
<dbReference type="EC" id="2.7.13.3" evidence="2"/>
<feature type="transmembrane region" description="Helical" evidence="11">
    <location>
        <begin position="137"/>
        <end position="159"/>
    </location>
</feature>
<dbReference type="Pfam" id="PF02518">
    <property type="entry name" value="HATPase_c"/>
    <property type="match status" value="1"/>
</dbReference>
<keyword evidence="11" id="KW-0812">Transmembrane</keyword>
<keyword evidence="5" id="KW-0547">Nucleotide-binding</keyword>
<dbReference type="Pfam" id="PF07730">
    <property type="entry name" value="HisKA_3"/>
    <property type="match status" value="1"/>
</dbReference>
<feature type="transmembrane region" description="Helical" evidence="11">
    <location>
        <begin position="165"/>
        <end position="185"/>
    </location>
</feature>
<keyword evidence="4" id="KW-0808">Transferase</keyword>
<comment type="catalytic activity">
    <reaction evidence="1">
        <text>ATP + protein L-histidine = ADP + protein N-phospho-L-histidine.</text>
        <dbReference type="EC" id="2.7.13.3"/>
    </reaction>
</comment>
<evidence type="ECO:0000256" key="3">
    <source>
        <dbReference type="ARBA" id="ARBA00022553"/>
    </source>
</evidence>
<keyword evidence="3" id="KW-0597">Phosphoprotein</keyword>
<protein>
    <recommendedName>
        <fullName evidence="2">histidine kinase</fullName>
        <ecNumber evidence="2">2.7.13.3</ecNumber>
    </recommendedName>
</protein>
<keyword evidence="11" id="KW-0472">Membrane</keyword>
<keyword evidence="11" id="KW-1133">Transmembrane helix</keyword>
<keyword evidence="6 14" id="KW-0418">Kinase</keyword>
<sequence length="444" mass="46795">MMASVATGFSGLGATRERRDHPCPRRPEAANALAGRLDRVIRKLTRWGTNGRPGRGPQRLTLAVMGIRARLWPGLSTRGIWLEVVVALLGTVLVGINVGTSDSGWLPTPFVVAGTTVLGILLLAFRRRAPLIPFAASVLLASGSSAVAIGVLLTCYAVARYVAAWPVRIAAGVVASIAVTQAWTIDTANEAFASLGGAALVVLLPGALGAWARTRADLLAALTERAERAEAERELMAREAVLEERTRIAREMHDAVGHRVSLMVLQAGAIEMAAADRDRVEQLACNVQVAGRAALDELRQMVGVLRGGEVDEDAPLGPQPCVEDLPQLVEQSRKAGMVVDLQQADGADRVDAVISRAAYRIVQEALTNSSKHAPGAPVHVDVERGTGELRIRVVNGASEEPADQAPGGGFGLVGLGERVRTLGGQLKAEPRLDGGFVVEAVLPT</sequence>
<evidence type="ECO:0000256" key="9">
    <source>
        <dbReference type="SAM" id="Coils"/>
    </source>
</evidence>
<dbReference type="GO" id="GO:0016301">
    <property type="term" value="F:kinase activity"/>
    <property type="evidence" value="ECO:0007669"/>
    <property type="project" value="UniProtKB-KW"/>
</dbReference>
<evidence type="ECO:0000256" key="5">
    <source>
        <dbReference type="ARBA" id="ARBA00022741"/>
    </source>
</evidence>
<dbReference type="SUPFAM" id="SSF55874">
    <property type="entry name" value="ATPase domain of HSP90 chaperone/DNA topoisomerase II/histidine kinase"/>
    <property type="match status" value="1"/>
</dbReference>
<feature type="transmembrane region" description="Helical" evidence="11">
    <location>
        <begin position="105"/>
        <end position="125"/>
    </location>
</feature>
<keyword evidence="7" id="KW-0067">ATP-binding</keyword>
<name>A0ABP6PUQ6_9ACTN</name>
<keyword evidence="15" id="KW-1185">Reference proteome</keyword>
<accession>A0ABP6PUQ6</accession>
<evidence type="ECO:0000256" key="11">
    <source>
        <dbReference type="SAM" id="Phobius"/>
    </source>
</evidence>
<dbReference type="Gene3D" id="1.20.5.1930">
    <property type="match status" value="1"/>
</dbReference>
<keyword evidence="8" id="KW-0902">Two-component regulatory system</keyword>
<dbReference type="Gene3D" id="3.30.565.10">
    <property type="entry name" value="Histidine kinase-like ATPase, C-terminal domain"/>
    <property type="match status" value="1"/>
</dbReference>
<feature type="transmembrane region" description="Helical" evidence="11">
    <location>
        <begin position="192"/>
        <end position="212"/>
    </location>
</feature>
<evidence type="ECO:0000256" key="4">
    <source>
        <dbReference type="ARBA" id="ARBA00022679"/>
    </source>
</evidence>
<dbReference type="Proteomes" id="UP001499924">
    <property type="component" value="Unassembled WGS sequence"/>
</dbReference>
<dbReference type="PANTHER" id="PTHR24421">
    <property type="entry name" value="NITRATE/NITRITE SENSOR PROTEIN NARX-RELATED"/>
    <property type="match status" value="1"/>
</dbReference>
<feature type="domain" description="Signal transduction histidine kinase subgroup 3 dimerisation and phosphoacceptor" evidence="13">
    <location>
        <begin position="244"/>
        <end position="307"/>
    </location>
</feature>
<evidence type="ECO:0000313" key="14">
    <source>
        <dbReference type="EMBL" id="GAA3184706.1"/>
    </source>
</evidence>
<comment type="caution">
    <text evidence="14">The sequence shown here is derived from an EMBL/GenBank/DDBJ whole genome shotgun (WGS) entry which is preliminary data.</text>
</comment>
<feature type="coiled-coil region" evidence="9">
    <location>
        <begin position="219"/>
        <end position="246"/>
    </location>
</feature>
<evidence type="ECO:0000259" key="12">
    <source>
        <dbReference type="Pfam" id="PF02518"/>
    </source>
</evidence>
<dbReference type="CDD" id="cd16917">
    <property type="entry name" value="HATPase_UhpB-NarQ-NarX-like"/>
    <property type="match status" value="1"/>
</dbReference>
<evidence type="ECO:0000313" key="15">
    <source>
        <dbReference type="Proteomes" id="UP001499924"/>
    </source>
</evidence>
<dbReference type="EMBL" id="BAAAVV010000020">
    <property type="protein sequence ID" value="GAA3184706.1"/>
    <property type="molecule type" value="Genomic_DNA"/>
</dbReference>
<proteinExistence type="predicted"/>
<evidence type="ECO:0000256" key="7">
    <source>
        <dbReference type="ARBA" id="ARBA00022840"/>
    </source>
</evidence>
<evidence type="ECO:0000256" key="8">
    <source>
        <dbReference type="ARBA" id="ARBA00023012"/>
    </source>
</evidence>
<evidence type="ECO:0000256" key="6">
    <source>
        <dbReference type="ARBA" id="ARBA00022777"/>
    </source>
</evidence>
<dbReference type="InterPro" id="IPR003594">
    <property type="entry name" value="HATPase_dom"/>
</dbReference>
<evidence type="ECO:0000256" key="2">
    <source>
        <dbReference type="ARBA" id="ARBA00012438"/>
    </source>
</evidence>
<feature type="transmembrane region" description="Helical" evidence="11">
    <location>
        <begin position="80"/>
        <end position="99"/>
    </location>
</feature>
<gene>
    <name evidence="14" type="ORF">GCM10010531_43630</name>
</gene>
<dbReference type="PANTHER" id="PTHR24421:SF10">
    <property type="entry name" value="NITRATE_NITRITE SENSOR PROTEIN NARQ"/>
    <property type="match status" value="1"/>
</dbReference>
<keyword evidence="9" id="KW-0175">Coiled coil</keyword>
<dbReference type="InterPro" id="IPR011712">
    <property type="entry name" value="Sig_transdc_His_kin_sub3_dim/P"/>
</dbReference>
<dbReference type="InterPro" id="IPR050482">
    <property type="entry name" value="Sensor_HK_TwoCompSys"/>
</dbReference>
<organism evidence="14 15">
    <name type="scientific">Blastococcus jejuensis</name>
    <dbReference type="NCBI Taxonomy" id="351224"/>
    <lineage>
        <taxon>Bacteria</taxon>
        <taxon>Bacillati</taxon>
        <taxon>Actinomycetota</taxon>
        <taxon>Actinomycetes</taxon>
        <taxon>Geodermatophilales</taxon>
        <taxon>Geodermatophilaceae</taxon>
        <taxon>Blastococcus</taxon>
    </lineage>
</organism>
<feature type="domain" description="Histidine kinase/HSP90-like ATPase" evidence="12">
    <location>
        <begin position="356"/>
        <end position="443"/>
    </location>
</feature>
<evidence type="ECO:0000256" key="10">
    <source>
        <dbReference type="SAM" id="MobiDB-lite"/>
    </source>
</evidence>
<reference evidence="15" key="1">
    <citation type="journal article" date="2019" name="Int. J. Syst. Evol. Microbiol.">
        <title>The Global Catalogue of Microorganisms (GCM) 10K type strain sequencing project: providing services to taxonomists for standard genome sequencing and annotation.</title>
        <authorList>
            <consortium name="The Broad Institute Genomics Platform"/>
            <consortium name="The Broad Institute Genome Sequencing Center for Infectious Disease"/>
            <person name="Wu L."/>
            <person name="Ma J."/>
        </authorList>
    </citation>
    <scope>NUCLEOTIDE SEQUENCE [LARGE SCALE GENOMIC DNA]</scope>
    <source>
        <strain evidence="15">JCM 15614</strain>
    </source>
</reference>
<feature type="compositionally biased region" description="Basic and acidic residues" evidence="10">
    <location>
        <begin position="15"/>
        <end position="27"/>
    </location>
</feature>